<sequence>MSSSLQFPDSSVGGNSKQIKNVFDDRASEENINAALKTTVTAGVELIPEVGALLGVLVEALWPEPAKKGLVWEDIESKVKEVATDLINKENSQHMRKITEGLYNVMKLYIDQATANNNYSEKSSYFSNIMSALSLHQPLYMSDSAPWDNLTYFASVGTLHLTVLREQALFYEKIHGHGDSQHQKHLQDLEDAIKTYLTARNTIVHKCIEWYKTQLDAHWSASGDGYYHEYQVQYKELQRKTDETFRWNDQNLFGRKAYHCRQKQFETWANTGYRARVEAILSPSFSWPLFSRNPREGIATSNPAHVEEGHFTGGYVKRLMLDYPGWIGDGISPLMDEEKGYFDHEELFRKHGPITRVSMYWGDRIDGLRVEYGGVDAPMCGQGGGGNYILMEVHPVSGNMITMIKANEGPVDGAINSLQFGVTKQDGTEFHRIQCGYKGRTVTDSGWKWSFDGHAGGLKGDSAKRLLWFRGWYRAGGSNGGFIYRLQPVFGHYRTWGPLK</sequence>
<dbReference type="SUPFAM" id="SSF56849">
    <property type="entry name" value="delta-Endotoxin (insectocide), N-terminal domain"/>
    <property type="match status" value="1"/>
</dbReference>
<evidence type="ECO:0000259" key="1">
    <source>
        <dbReference type="Pfam" id="PF03945"/>
    </source>
</evidence>
<dbReference type="AlphaFoldDB" id="A0AAV9X0U3"/>
<evidence type="ECO:0000313" key="2">
    <source>
        <dbReference type="EMBL" id="KAK6530527.1"/>
    </source>
</evidence>
<dbReference type="InterPro" id="IPR036716">
    <property type="entry name" value="Pest_crys_N_sf"/>
</dbReference>
<dbReference type="GO" id="GO:0001907">
    <property type="term" value="P:symbiont-mediated killing of host cell"/>
    <property type="evidence" value="ECO:0007669"/>
    <property type="project" value="InterPro"/>
</dbReference>
<dbReference type="GO" id="GO:0090729">
    <property type="term" value="F:toxin activity"/>
    <property type="evidence" value="ECO:0007669"/>
    <property type="project" value="InterPro"/>
</dbReference>
<dbReference type="InterPro" id="IPR036404">
    <property type="entry name" value="Jacalin-like_lectin_dom_sf"/>
</dbReference>
<dbReference type="SUPFAM" id="SSF51101">
    <property type="entry name" value="Mannose-binding lectins"/>
    <property type="match status" value="1"/>
</dbReference>
<organism evidence="2 3">
    <name type="scientific">Orbilia ellipsospora</name>
    <dbReference type="NCBI Taxonomy" id="2528407"/>
    <lineage>
        <taxon>Eukaryota</taxon>
        <taxon>Fungi</taxon>
        <taxon>Dikarya</taxon>
        <taxon>Ascomycota</taxon>
        <taxon>Pezizomycotina</taxon>
        <taxon>Orbiliomycetes</taxon>
        <taxon>Orbiliales</taxon>
        <taxon>Orbiliaceae</taxon>
        <taxon>Orbilia</taxon>
    </lineage>
</organism>
<gene>
    <name evidence="2" type="ORF">TWF694_003869</name>
</gene>
<evidence type="ECO:0000313" key="3">
    <source>
        <dbReference type="Proteomes" id="UP001365542"/>
    </source>
</evidence>
<dbReference type="Gene3D" id="1.20.190.10">
    <property type="entry name" value="Pesticidal crystal protein, N-terminal domain"/>
    <property type="match status" value="1"/>
</dbReference>
<reference evidence="2 3" key="1">
    <citation type="submission" date="2019-10" db="EMBL/GenBank/DDBJ databases">
        <authorList>
            <person name="Palmer J.M."/>
        </authorList>
    </citation>
    <scope>NUCLEOTIDE SEQUENCE [LARGE SCALE GENOMIC DNA]</scope>
    <source>
        <strain evidence="2 3">TWF694</strain>
    </source>
</reference>
<accession>A0AAV9X0U3</accession>
<feature type="domain" description="Pesticidal crystal protein" evidence="1">
    <location>
        <begin position="40"/>
        <end position="208"/>
    </location>
</feature>
<dbReference type="EMBL" id="JAVHJO010000013">
    <property type="protein sequence ID" value="KAK6530527.1"/>
    <property type="molecule type" value="Genomic_DNA"/>
</dbReference>
<comment type="caution">
    <text evidence="2">The sequence shown here is derived from an EMBL/GenBank/DDBJ whole genome shotgun (WGS) entry which is preliminary data.</text>
</comment>
<dbReference type="Pfam" id="PF03945">
    <property type="entry name" value="Endotoxin_N"/>
    <property type="match status" value="1"/>
</dbReference>
<dbReference type="InterPro" id="IPR005639">
    <property type="entry name" value="Pest_crys_dom_I"/>
</dbReference>
<keyword evidence="3" id="KW-1185">Reference proteome</keyword>
<protein>
    <recommendedName>
        <fullName evidence="1">Pesticidal crystal protein domain-containing protein</fullName>
    </recommendedName>
</protein>
<proteinExistence type="predicted"/>
<name>A0AAV9X0U3_9PEZI</name>
<dbReference type="Proteomes" id="UP001365542">
    <property type="component" value="Unassembled WGS sequence"/>
</dbReference>